<evidence type="ECO:0000259" key="5">
    <source>
        <dbReference type="PROSITE" id="PS50921"/>
    </source>
</evidence>
<keyword evidence="2" id="KW-0418">Kinase</keyword>
<evidence type="ECO:0000256" key="4">
    <source>
        <dbReference type="ARBA" id="ARBA00023163"/>
    </source>
</evidence>
<dbReference type="PROSITE" id="PS50921">
    <property type="entry name" value="ANTAR"/>
    <property type="match status" value="1"/>
</dbReference>
<protein>
    <submittedName>
        <fullName evidence="6">GAF and ANTAR domain-containing protein</fullName>
    </submittedName>
</protein>
<name>A0ABP8BWN9_9ACTN</name>
<dbReference type="InterPro" id="IPR003018">
    <property type="entry name" value="GAF"/>
</dbReference>
<keyword evidence="7" id="KW-1185">Reference proteome</keyword>
<dbReference type="SMART" id="SM01012">
    <property type="entry name" value="ANTAR"/>
    <property type="match status" value="1"/>
</dbReference>
<reference evidence="7" key="1">
    <citation type="journal article" date="2019" name="Int. J. Syst. Evol. Microbiol.">
        <title>The Global Catalogue of Microorganisms (GCM) 10K type strain sequencing project: providing services to taxonomists for standard genome sequencing and annotation.</title>
        <authorList>
            <consortium name="The Broad Institute Genomics Platform"/>
            <consortium name="The Broad Institute Genome Sequencing Center for Infectious Disease"/>
            <person name="Wu L."/>
            <person name="Ma J."/>
        </authorList>
    </citation>
    <scope>NUCLEOTIDE SEQUENCE [LARGE SCALE GENOMIC DNA]</scope>
    <source>
        <strain evidence="7">JCM 17440</strain>
    </source>
</reference>
<evidence type="ECO:0000313" key="7">
    <source>
        <dbReference type="Proteomes" id="UP001501710"/>
    </source>
</evidence>
<dbReference type="SUPFAM" id="SSF52172">
    <property type="entry name" value="CheY-like"/>
    <property type="match status" value="1"/>
</dbReference>
<sequence>MAREQLLTRVFVELADTLVADFDVIEFLHLLTERCVQLLEVDQAGLVLADQTGRLRLVAASSEQTRLLEVFQLERDEGPCLECYSTGRPVVAADLAAARDRWPAFTEVALRRGFAAVHSLPMRLRDQVIGALNLFQAEPGALDTDSAALGQGFADIATIGLIGERAAREQALLSQQLQTALNTRVLIEQAKGMIAERAQISVDQAFTAMRTHARNNNHKLTDVAAAVTRGDLVLDQVTPGGRRNTDGQRK</sequence>
<organism evidence="6 7">
    <name type="scientific">Actinomadura meridiana</name>
    <dbReference type="NCBI Taxonomy" id="559626"/>
    <lineage>
        <taxon>Bacteria</taxon>
        <taxon>Bacillati</taxon>
        <taxon>Actinomycetota</taxon>
        <taxon>Actinomycetes</taxon>
        <taxon>Streptosporangiales</taxon>
        <taxon>Thermomonosporaceae</taxon>
        <taxon>Actinomadura</taxon>
    </lineage>
</organism>
<feature type="domain" description="ANTAR" evidence="5">
    <location>
        <begin position="167"/>
        <end position="228"/>
    </location>
</feature>
<dbReference type="RefSeq" id="WP_344892595.1">
    <property type="nucleotide sequence ID" value="NZ_BAABAS010000004.1"/>
</dbReference>
<keyword evidence="1" id="KW-0808">Transferase</keyword>
<keyword evidence="4" id="KW-0804">Transcription</keyword>
<keyword evidence="3" id="KW-0805">Transcription regulation</keyword>
<dbReference type="SUPFAM" id="SSF55781">
    <property type="entry name" value="GAF domain-like"/>
    <property type="match status" value="1"/>
</dbReference>
<dbReference type="InterPro" id="IPR036388">
    <property type="entry name" value="WH-like_DNA-bd_sf"/>
</dbReference>
<dbReference type="InterPro" id="IPR011006">
    <property type="entry name" value="CheY-like_superfamily"/>
</dbReference>
<evidence type="ECO:0000256" key="1">
    <source>
        <dbReference type="ARBA" id="ARBA00022679"/>
    </source>
</evidence>
<dbReference type="InterPro" id="IPR029016">
    <property type="entry name" value="GAF-like_dom_sf"/>
</dbReference>
<dbReference type="Pfam" id="PF13185">
    <property type="entry name" value="GAF_2"/>
    <property type="match status" value="1"/>
</dbReference>
<dbReference type="PIRSF" id="PIRSF036625">
    <property type="entry name" value="GAF_ANTAR"/>
    <property type="match status" value="1"/>
</dbReference>
<evidence type="ECO:0000256" key="2">
    <source>
        <dbReference type="ARBA" id="ARBA00022777"/>
    </source>
</evidence>
<dbReference type="InterPro" id="IPR012074">
    <property type="entry name" value="GAF_ANTAR"/>
</dbReference>
<dbReference type="Proteomes" id="UP001501710">
    <property type="component" value="Unassembled WGS sequence"/>
</dbReference>
<dbReference type="InterPro" id="IPR005561">
    <property type="entry name" value="ANTAR"/>
</dbReference>
<dbReference type="EMBL" id="BAABAS010000004">
    <property type="protein sequence ID" value="GAA4228226.1"/>
    <property type="molecule type" value="Genomic_DNA"/>
</dbReference>
<proteinExistence type="predicted"/>
<gene>
    <name evidence="6" type="ORF">GCM10022254_17800</name>
</gene>
<dbReference type="Gene3D" id="3.30.450.40">
    <property type="match status" value="1"/>
</dbReference>
<evidence type="ECO:0000313" key="6">
    <source>
        <dbReference type="EMBL" id="GAA4228226.1"/>
    </source>
</evidence>
<evidence type="ECO:0000256" key="3">
    <source>
        <dbReference type="ARBA" id="ARBA00023015"/>
    </source>
</evidence>
<comment type="caution">
    <text evidence="6">The sequence shown here is derived from an EMBL/GenBank/DDBJ whole genome shotgun (WGS) entry which is preliminary data.</text>
</comment>
<dbReference type="SMART" id="SM00065">
    <property type="entry name" value="GAF"/>
    <property type="match status" value="1"/>
</dbReference>
<dbReference type="Gene3D" id="1.10.10.10">
    <property type="entry name" value="Winged helix-like DNA-binding domain superfamily/Winged helix DNA-binding domain"/>
    <property type="match status" value="1"/>
</dbReference>
<dbReference type="Pfam" id="PF03861">
    <property type="entry name" value="ANTAR"/>
    <property type="match status" value="1"/>
</dbReference>
<accession>A0ABP8BWN9</accession>